<sequence length="236" mass="24223">MTAAAALIISGALVGAARLLVVWLRTSLLTGLDQTALERAQVIAAGVDTDSLARVLPASGSGDTAVQVVDARRAVRSSSASPEGRPALFTFRPSSSGTAHTVRGLPLSEDGTWRAVALEAGHDDPLTVYVAVPTAAVDQNLAQLTVGLAITVPPAVALLTGVCWLFTGRALRPVQALRAQTAEITACDLGGRLDPPPRTSWAGSRGPSTTCWPGWTSPPGGNGSSSRTPRTSCAPR</sequence>
<feature type="compositionally biased region" description="Polar residues" evidence="1">
    <location>
        <begin position="224"/>
        <end position="236"/>
    </location>
</feature>
<feature type="region of interest" description="Disordered" evidence="1">
    <location>
        <begin position="188"/>
        <end position="236"/>
    </location>
</feature>
<dbReference type="EMBL" id="CP106793">
    <property type="protein sequence ID" value="UXY23772.1"/>
    <property type="molecule type" value="Genomic_DNA"/>
</dbReference>
<dbReference type="Proteomes" id="UP001061298">
    <property type="component" value="Chromosome"/>
</dbReference>
<organism evidence="2 3">
    <name type="scientific">Streptomyces cynarae</name>
    <dbReference type="NCBI Taxonomy" id="2981134"/>
    <lineage>
        <taxon>Bacteria</taxon>
        <taxon>Bacillati</taxon>
        <taxon>Actinomycetota</taxon>
        <taxon>Actinomycetes</taxon>
        <taxon>Kitasatosporales</taxon>
        <taxon>Streptomycetaceae</taxon>
        <taxon>Streptomyces</taxon>
    </lineage>
</organism>
<evidence type="ECO:0000256" key="1">
    <source>
        <dbReference type="SAM" id="MobiDB-lite"/>
    </source>
</evidence>
<reference evidence="2" key="1">
    <citation type="submission" date="2022-10" db="EMBL/GenBank/DDBJ databases">
        <authorList>
            <person name="Mo P."/>
        </authorList>
    </citation>
    <scope>NUCLEOTIDE SEQUENCE</scope>
    <source>
        <strain evidence="2">HUAS 13-4</strain>
    </source>
</reference>
<keyword evidence="3" id="KW-1185">Reference proteome</keyword>
<proteinExistence type="predicted"/>
<dbReference type="RefSeq" id="WP_263233972.1">
    <property type="nucleotide sequence ID" value="NZ_CP106793.1"/>
</dbReference>
<accession>A0ABY6EAU2</accession>
<name>A0ABY6EAU2_9ACTN</name>
<evidence type="ECO:0000313" key="2">
    <source>
        <dbReference type="EMBL" id="UXY23772.1"/>
    </source>
</evidence>
<protein>
    <submittedName>
        <fullName evidence="2">Uncharacterized protein</fullName>
    </submittedName>
</protein>
<evidence type="ECO:0000313" key="3">
    <source>
        <dbReference type="Proteomes" id="UP001061298"/>
    </source>
</evidence>
<gene>
    <name evidence="2" type="ORF">N8I84_37575</name>
</gene>